<accession>A0A0U5JC84</accession>
<dbReference type="AlphaFoldDB" id="A0A0U5JC84"/>
<protein>
    <submittedName>
        <fullName evidence="1">Uncharacterized protein</fullName>
    </submittedName>
</protein>
<dbReference type="PATRIC" id="fig|389348.3.peg.1212"/>
<evidence type="ECO:0000313" key="2">
    <source>
        <dbReference type="Proteomes" id="UP000069902"/>
    </source>
</evidence>
<dbReference type="RefSeq" id="WP_059060785.1">
    <property type="nucleotide sequence ID" value="NZ_LN879502.1"/>
</dbReference>
<gene>
    <name evidence="1" type="ORF">PNK_1100</name>
</gene>
<reference evidence="2" key="1">
    <citation type="submission" date="2015-09" db="EMBL/GenBank/DDBJ databases">
        <authorList>
            <person name="Bertelli C."/>
        </authorList>
    </citation>
    <scope>NUCLEOTIDE SEQUENCE [LARGE SCALE GENOMIC DNA]</scope>
    <source>
        <strain evidence="2">KNic</strain>
    </source>
</reference>
<name>A0A0U5JC84_9BACT</name>
<proteinExistence type="predicted"/>
<keyword evidence="2" id="KW-1185">Reference proteome</keyword>
<dbReference type="Proteomes" id="UP000069902">
    <property type="component" value="Chromosome cPNK"/>
</dbReference>
<organism evidence="1 2">
    <name type="scientific">Candidatus Protochlamydia naegleriophila</name>
    <dbReference type="NCBI Taxonomy" id="389348"/>
    <lineage>
        <taxon>Bacteria</taxon>
        <taxon>Pseudomonadati</taxon>
        <taxon>Chlamydiota</taxon>
        <taxon>Chlamydiia</taxon>
        <taxon>Parachlamydiales</taxon>
        <taxon>Parachlamydiaceae</taxon>
        <taxon>Candidatus Protochlamydia</taxon>
    </lineage>
</organism>
<evidence type="ECO:0000313" key="1">
    <source>
        <dbReference type="EMBL" id="CUI16717.1"/>
    </source>
</evidence>
<dbReference type="KEGG" id="pnl:PNK_1100"/>
<dbReference type="EMBL" id="LN879502">
    <property type="protein sequence ID" value="CUI16717.1"/>
    <property type="molecule type" value="Genomic_DNA"/>
</dbReference>
<sequence>MVDKIRNSNFIPFSTSVKETSKEQAQEPNVAPSGTNYLGGHSVNLHLKPQDSSIGKTVHVKQQVLDVPAKKSQPEAKLADRIRAPFIFLLNVLFKLGVFDYKLNQKSGHLIGDDILKESSIQDLQDLQGGVYFQTAKMLVDDMEKFVDPDAEGEVLEIAKQYLQSCKENFPVLIGNLVRNPFLNKVVGLILGTNSITNQMAAKFQRQIKGLEEGKSLLYPVNLKTPGGFHTITAAVMRAPDDEKGQPRFNLVIGNVGLGLENHQYAHVNKEGKLDVYVYPYILEGMTLDQITNEEFLRGFIAQSSCAVDNDNKASQFYGFLKAYAQNNDNIKLFNQETGHIDRAKLNEKGRHYQKSGTCILKSPSSALKFILPTDAYKRLMFKYKLHNWIELNEAKKGKSKGEPTIEWLHNHAFKKLQARIKKQAKIEKSTPEEVFKKYFSPEQQTTYFAYLAIVEREKLGEFEQLGYQLL</sequence>
<dbReference type="InParanoid" id="A0A0U5JC84"/>